<proteinExistence type="predicted"/>
<evidence type="ECO:0000313" key="1">
    <source>
        <dbReference type="EMBL" id="MEN5389977.1"/>
    </source>
</evidence>
<evidence type="ECO:0000313" key="2">
    <source>
        <dbReference type="Proteomes" id="UP001400166"/>
    </source>
</evidence>
<protein>
    <submittedName>
        <fullName evidence="1">Uncharacterized protein</fullName>
    </submittedName>
</protein>
<comment type="caution">
    <text evidence="1">The sequence shown here is derived from an EMBL/GenBank/DDBJ whole genome shotgun (WGS) entry which is preliminary data.</text>
</comment>
<organism evidence="1 2">
    <name type="scientific">Stenotrophomonas hibiscicola</name>
    <dbReference type="NCBI Taxonomy" id="86189"/>
    <lineage>
        <taxon>Bacteria</taxon>
        <taxon>Pseudomonadati</taxon>
        <taxon>Pseudomonadota</taxon>
        <taxon>Gammaproteobacteria</taxon>
        <taxon>Lysobacterales</taxon>
        <taxon>Lysobacteraceae</taxon>
        <taxon>Stenotrophomonas</taxon>
        <taxon>Stenotrophomonas maltophilia group</taxon>
    </lineage>
</organism>
<gene>
    <name evidence="1" type="ORF">ABE587_09115</name>
</gene>
<accession>A0ABV0C880</accession>
<dbReference type="RefSeq" id="WP_346469631.1">
    <property type="nucleotide sequence ID" value="NZ_JBDJOF010000014.1"/>
</dbReference>
<sequence length="79" mass="8409">MSAPVDVLAVLDTLCERAASGDPAEYREVNSLRYAFTELVEAARAAHTSMQHMRGPESIIHARTAELDAALARVKGGAA</sequence>
<keyword evidence="2" id="KW-1185">Reference proteome</keyword>
<name>A0ABV0C880_9GAMM</name>
<dbReference type="Proteomes" id="UP001400166">
    <property type="component" value="Unassembled WGS sequence"/>
</dbReference>
<dbReference type="EMBL" id="JBDJOF010000014">
    <property type="protein sequence ID" value="MEN5389977.1"/>
    <property type="molecule type" value="Genomic_DNA"/>
</dbReference>
<reference evidence="1 2" key="1">
    <citation type="submission" date="2024-04" db="EMBL/GenBank/DDBJ databases">
        <title>WGS of bacteria from Torrens River.</title>
        <authorList>
            <person name="Wyrsch E.R."/>
            <person name="Drigo B."/>
        </authorList>
    </citation>
    <scope>NUCLEOTIDE SEQUENCE [LARGE SCALE GENOMIC DNA]</scope>
    <source>
        <strain evidence="1 2">TWI153</strain>
    </source>
</reference>